<keyword evidence="4" id="KW-0675">Receptor</keyword>
<gene>
    <name evidence="4" type="ORF">KUV50_15570</name>
</gene>
<dbReference type="NCBIfam" id="TIGR04056">
    <property type="entry name" value="OMP_RagA_SusC"/>
    <property type="match status" value="1"/>
</dbReference>
<dbReference type="Proteomes" id="UP000753961">
    <property type="component" value="Unassembled WGS sequence"/>
</dbReference>
<protein>
    <submittedName>
        <fullName evidence="4">TonB-dependent receptor</fullName>
    </submittedName>
</protein>
<dbReference type="RefSeq" id="WP_222581108.1">
    <property type="nucleotide sequence ID" value="NZ_JAHVHU010000015.1"/>
</dbReference>
<keyword evidence="2" id="KW-0732">Signal</keyword>
<sequence length="1060" mass="118871">MRIHLLKLSVTFIMTLFYVSGFGAPETKDESNINFVPDTIQVSGTVVDEDNVPLPGVTVTIIDLQGGVITDIDGKYTIGAPSDGTIRFSYVGMETQLIEINNQRTIDVVLQSKLQELEGLTVVAFGKQKKESVIASVTTVNPSELRVPSSNLTTAMAGRMSGIISYQRSGEPGQDNAEFFIRGVTTFGYNRSPLILIDGIELSTDDLADLHPDDIASFSIMKDATATSLYGARGANGVILVTTKQGVEGVMKINVRLESSNSRPTQKIDFADPLTYMRLHNEAVRTRDPLGILPYSQLKIDQTADPNRNKFAYPANDWFGETIKNSTTNTRLNFNLSGGGSIARYYISASASKDNGILKVDNRNSYNSNIDLQQYLVRSNIDITLSETTEATLRVHGTFDDYTGPINGGTQVYRNVARSNPVLFPAYYEPDEANRFRQHILYGNAGSGRFMNPYADLTRGYKESSKSLMLAQFQIQQDLKMITEGLNFRIMANTYRESFFDVKRTSIPFYYKVESFDRRADEYVLEPLNSDEGREYLDFEPSNKDLLSNFYAESAINYNRTFNDVHGVSGLLVGIARQSLVAPGAGTDLQGSLPRRNLGLSGRFTYSFADRYFAEFNFGYNGTERFAAQERFGFFPSYGAGWLVSNEDFWEPLSPVVNSLKLKATYGLVGNDAIGSPADRFFYLSNVSLNDPARSYSWGTDGLVSVDGVSIGRYANDLITWETAKKLNLGFEMGLFNTATLITDVFFESRDNILMDRINLATLGLQASTKANVGAASSGGIDMSLDVEHFFNNDFWIIGRANFTYARGVFDRFEEPSYTETPWLSRIGQPITQQWGYLAERLFIDDEEVHQSPQQLFGSVVRGGDIKYRDINGDDKITGLDRVPIGYPTTPEVIYGFGFSTGYKDFDLSMFFQGSANSSFWINQNFVAPFIDATYNGETKNFIGYNALLQKVADDYWSETDRNAYAFWPRLSDNLESNNNQQSTWLMQDGSFLRLKSFEAGYNLPQQWIDKYKMKQLRVYVSGTNLMHWSKFKLWDPEMGGNGLDYPVQRVFNFGLQVSF</sequence>
<dbReference type="InterPro" id="IPR039426">
    <property type="entry name" value="TonB-dep_rcpt-like"/>
</dbReference>
<dbReference type="GO" id="GO:0009279">
    <property type="term" value="C:cell outer membrane"/>
    <property type="evidence" value="ECO:0007669"/>
    <property type="project" value="UniProtKB-SubCell"/>
</dbReference>
<comment type="similarity">
    <text evidence="1">Belongs to the TonB-dependent receptor family.</text>
</comment>
<evidence type="ECO:0000256" key="2">
    <source>
        <dbReference type="SAM" id="SignalP"/>
    </source>
</evidence>
<comment type="caution">
    <text evidence="4">The sequence shown here is derived from an EMBL/GenBank/DDBJ whole genome shotgun (WGS) entry which is preliminary data.</text>
</comment>
<dbReference type="AlphaFoldDB" id="A0A953HWR3"/>
<keyword evidence="1" id="KW-0813">Transport</keyword>
<dbReference type="InterPro" id="IPR037066">
    <property type="entry name" value="Plug_dom_sf"/>
</dbReference>
<proteinExistence type="inferred from homology"/>
<dbReference type="SUPFAM" id="SSF56935">
    <property type="entry name" value="Porins"/>
    <property type="match status" value="1"/>
</dbReference>
<feature type="chain" id="PRO_5037820660" evidence="2">
    <location>
        <begin position="24"/>
        <end position="1060"/>
    </location>
</feature>
<dbReference type="Gene3D" id="2.60.40.1120">
    <property type="entry name" value="Carboxypeptidase-like, regulatory domain"/>
    <property type="match status" value="1"/>
</dbReference>
<dbReference type="FunFam" id="2.170.130.10:FF:000003">
    <property type="entry name" value="SusC/RagA family TonB-linked outer membrane protein"/>
    <property type="match status" value="1"/>
</dbReference>
<dbReference type="Gene3D" id="2.170.130.10">
    <property type="entry name" value="TonB-dependent receptor, plug domain"/>
    <property type="match status" value="1"/>
</dbReference>
<keyword evidence="1" id="KW-1134">Transmembrane beta strand</keyword>
<keyword evidence="1" id="KW-0812">Transmembrane</keyword>
<evidence type="ECO:0000256" key="1">
    <source>
        <dbReference type="PROSITE-ProRule" id="PRU01360"/>
    </source>
</evidence>
<keyword evidence="1" id="KW-0472">Membrane</keyword>
<organism evidence="4 5">
    <name type="scientific">Membranihabitans marinus</name>
    <dbReference type="NCBI Taxonomy" id="1227546"/>
    <lineage>
        <taxon>Bacteria</taxon>
        <taxon>Pseudomonadati</taxon>
        <taxon>Bacteroidota</taxon>
        <taxon>Saprospiria</taxon>
        <taxon>Saprospirales</taxon>
        <taxon>Saprospiraceae</taxon>
        <taxon>Membranihabitans</taxon>
    </lineage>
</organism>
<dbReference type="Pfam" id="PF13715">
    <property type="entry name" value="CarbopepD_reg_2"/>
    <property type="match status" value="1"/>
</dbReference>
<dbReference type="SUPFAM" id="SSF49464">
    <property type="entry name" value="Carboxypeptidase regulatory domain-like"/>
    <property type="match status" value="1"/>
</dbReference>
<dbReference type="InterPro" id="IPR023997">
    <property type="entry name" value="TonB-dep_OMP_SusC/RagA_CS"/>
</dbReference>
<feature type="signal peptide" evidence="2">
    <location>
        <begin position="1"/>
        <end position="23"/>
    </location>
</feature>
<dbReference type="InterPro" id="IPR023996">
    <property type="entry name" value="TonB-dep_OMP_SusC/RagA"/>
</dbReference>
<name>A0A953HWR3_9BACT</name>
<dbReference type="PROSITE" id="PS52016">
    <property type="entry name" value="TONB_DEPENDENT_REC_3"/>
    <property type="match status" value="1"/>
</dbReference>
<keyword evidence="1" id="KW-0998">Cell outer membrane</keyword>
<dbReference type="EMBL" id="JAHVHU010000015">
    <property type="protein sequence ID" value="MBY5959571.1"/>
    <property type="molecule type" value="Genomic_DNA"/>
</dbReference>
<dbReference type="Pfam" id="PF07715">
    <property type="entry name" value="Plug"/>
    <property type="match status" value="1"/>
</dbReference>
<evidence type="ECO:0000313" key="5">
    <source>
        <dbReference type="Proteomes" id="UP000753961"/>
    </source>
</evidence>
<comment type="subcellular location">
    <subcellularLocation>
        <location evidence="1">Cell outer membrane</location>
        <topology evidence="1">Multi-pass membrane protein</topology>
    </subcellularLocation>
</comment>
<reference evidence="4" key="1">
    <citation type="submission" date="2021-06" db="EMBL/GenBank/DDBJ databases">
        <title>44 bacteria genomes isolated from Dapeng, Shenzhen.</title>
        <authorList>
            <person name="Zheng W."/>
            <person name="Yu S."/>
            <person name="Huang Y."/>
        </authorList>
    </citation>
    <scope>NUCLEOTIDE SEQUENCE</scope>
    <source>
        <strain evidence="4">DP5N28-2</strain>
    </source>
</reference>
<evidence type="ECO:0000259" key="3">
    <source>
        <dbReference type="Pfam" id="PF07715"/>
    </source>
</evidence>
<keyword evidence="5" id="KW-1185">Reference proteome</keyword>
<dbReference type="InterPro" id="IPR012910">
    <property type="entry name" value="Plug_dom"/>
</dbReference>
<dbReference type="NCBIfam" id="TIGR04057">
    <property type="entry name" value="SusC_RagA_signa"/>
    <property type="match status" value="1"/>
</dbReference>
<evidence type="ECO:0000313" key="4">
    <source>
        <dbReference type="EMBL" id="MBY5959571.1"/>
    </source>
</evidence>
<feature type="domain" description="TonB-dependent receptor plug" evidence="3">
    <location>
        <begin position="130"/>
        <end position="238"/>
    </location>
</feature>
<accession>A0A953HWR3</accession>
<dbReference type="InterPro" id="IPR008969">
    <property type="entry name" value="CarboxyPept-like_regulatory"/>
</dbReference>